<organism evidence="3 4">
    <name type="scientific">Mesotoga infera</name>
    <dbReference type="NCBI Taxonomy" id="1236046"/>
    <lineage>
        <taxon>Bacteria</taxon>
        <taxon>Thermotogati</taxon>
        <taxon>Thermotogota</taxon>
        <taxon>Thermotogae</taxon>
        <taxon>Kosmotogales</taxon>
        <taxon>Kosmotogaceae</taxon>
        <taxon>Mesotoga</taxon>
    </lineage>
</organism>
<dbReference type="EMBL" id="DQBS01000058">
    <property type="protein sequence ID" value="HCO69409.1"/>
    <property type="molecule type" value="Genomic_DNA"/>
</dbReference>
<proteinExistence type="predicted"/>
<evidence type="ECO:0000313" key="3">
    <source>
        <dbReference type="EMBL" id="HCO69409.1"/>
    </source>
</evidence>
<dbReference type="Gene3D" id="3.40.50.12170">
    <property type="entry name" value="Uncharacterised protein PF07075, DUF1343"/>
    <property type="match status" value="1"/>
</dbReference>
<dbReference type="Pfam" id="PF20732">
    <property type="entry name" value="NamZ_C"/>
    <property type="match status" value="1"/>
</dbReference>
<dbReference type="PIRSF" id="PIRSF016719">
    <property type="entry name" value="UCP016719"/>
    <property type="match status" value="1"/>
</dbReference>
<comment type="caution">
    <text evidence="3">The sequence shown here is derived from an EMBL/GenBank/DDBJ whole genome shotgun (WGS) entry which is preliminary data.</text>
</comment>
<dbReference type="InterPro" id="IPR048503">
    <property type="entry name" value="NamZ_C"/>
</dbReference>
<feature type="domain" description="Peptidoglycan beta-N-acetylmuramidase NamZ N-terminal" evidence="1">
    <location>
        <begin position="24"/>
        <end position="223"/>
    </location>
</feature>
<gene>
    <name evidence="3" type="ORF">DIT26_02310</name>
</gene>
<dbReference type="Proteomes" id="UP000264215">
    <property type="component" value="Unassembled WGS sequence"/>
</dbReference>
<name>A0A3D3TL32_9BACT</name>
<dbReference type="GO" id="GO:0033922">
    <property type="term" value="F:peptidoglycan beta-N-acetylmuramidase activity"/>
    <property type="evidence" value="ECO:0007669"/>
    <property type="project" value="InterPro"/>
</dbReference>
<feature type="domain" description="Peptidoglycan beta-N-acetylmuramidase NamZ C-terminal" evidence="2">
    <location>
        <begin position="227"/>
        <end position="394"/>
    </location>
</feature>
<reference evidence="3 4" key="1">
    <citation type="journal article" date="2018" name="Nat. Biotechnol.">
        <title>A standardized bacterial taxonomy based on genome phylogeny substantially revises the tree of life.</title>
        <authorList>
            <person name="Parks D.H."/>
            <person name="Chuvochina M."/>
            <person name="Waite D.W."/>
            <person name="Rinke C."/>
            <person name="Skarshewski A."/>
            <person name="Chaumeil P.A."/>
            <person name="Hugenholtz P."/>
        </authorList>
    </citation>
    <scope>NUCLEOTIDE SEQUENCE [LARGE SCALE GENOMIC DNA]</scope>
    <source>
        <strain evidence="3">UBA9905</strain>
    </source>
</reference>
<dbReference type="PANTHER" id="PTHR42915">
    <property type="entry name" value="HYPOTHETICAL 460 KDA PROTEIN IN FEUA-SIGW INTERGENIC REGION [PRECURSOR]"/>
    <property type="match status" value="1"/>
</dbReference>
<evidence type="ECO:0000259" key="2">
    <source>
        <dbReference type="Pfam" id="PF20732"/>
    </source>
</evidence>
<protein>
    <submittedName>
        <fullName evidence="3">DUF1343 domain-containing protein</fullName>
    </submittedName>
</protein>
<dbReference type="InterPro" id="IPR008302">
    <property type="entry name" value="NamZ"/>
</dbReference>
<dbReference type="Gene3D" id="3.90.1150.140">
    <property type="match status" value="1"/>
</dbReference>
<dbReference type="PANTHER" id="PTHR42915:SF1">
    <property type="entry name" value="PEPTIDOGLYCAN BETA-N-ACETYLMURAMIDASE NAMZ"/>
    <property type="match status" value="1"/>
</dbReference>
<evidence type="ECO:0000313" key="4">
    <source>
        <dbReference type="Proteomes" id="UP000264215"/>
    </source>
</evidence>
<evidence type="ECO:0000259" key="1">
    <source>
        <dbReference type="Pfam" id="PF07075"/>
    </source>
</evidence>
<sequence length="394" mass="44332">MLGVKVKLGIDCLLESDILKKKRIGLLTNSSGVNGDLRINVDLMLNGGFNIVKLFGPEHGISGAAADGVSVGNAEDTKYGIPIYSLFGAVIRPTEEMLSGIDAFVYDIQDVGLRFYTYLYSLVYSMEECAKRGIEVVVLDRPDPLSCKVVGPTIKKRLDSIVGGYGLALRYGMTVGEVAKYFNKVFDIGADLTVVPMENYEKYMYYDETGHLWSTPSPNIPSLEHAILYSGFCLFEGTNLSMGRGTVHPFKYIGAPWIDSAPLYKELKKLDHPGVAFRERTFIPGAFKLQDQSCNGLEFYVTDRSAIKPLELALDIIAILMKLWPGEFDWDEHYHGTSTPLNKMWDGRYHFDLIIGEEQYREKLLQGATSAELSELWKDEQREFESLAREFRIY</sequence>
<dbReference type="InterPro" id="IPR048502">
    <property type="entry name" value="NamZ_N"/>
</dbReference>
<dbReference type="Pfam" id="PF07075">
    <property type="entry name" value="NamZ_N"/>
    <property type="match status" value="1"/>
</dbReference>
<accession>A0A3D3TL32</accession>
<dbReference type="AlphaFoldDB" id="A0A3D3TL32"/>